<accession>A0A939MA36</accession>
<gene>
    <name evidence="2" type="ORF">J4G43_033015</name>
    <name evidence="1" type="ORF">J4G43_34970</name>
</gene>
<reference evidence="2 3" key="2">
    <citation type="journal article" date="2022" name="Int. J. Syst. Evol. Microbiol.">
        <title>Strains of Bradyrhizobium barranii sp. nov. associated with legumes native to Canada are symbionts of soybeans and belong to different subspecies (subsp. barranii subsp. nov. and subsp. apii subsp. nov.) and symbiovars (sv. glycinearum and sv. septentrionale).</title>
        <authorList>
            <person name="Bromfield E.S.P."/>
            <person name="Cloutier S."/>
            <person name="Wasai-Hara S."/>
            <person name="Minamisawa K."/>
        </authorList>
    </citation>
    <scope>NUCLEOTIDE SEQUENCE [LARGE SCALE GENOMIC DNA]</scope>
    <source>
        <strain evidence="2 3">144S4</strain>
    </source>
</reference>
<evidence type="ECO:0000313" key="2">
    <source>
        <dbReference type="EMBL" id="UEM09515.1"/>
    </source>
</evidence>
<dbReference type="KEGG" id="bban:J4G43_033015"/>
<dbReference type="EMBL" id="JAGEMI010000001">
    <property type="protein sequence ID" value="MBO1865911.1"/>
    <property type="molecule type" value="Genomic_DNA"/>
</dbReference>
<name>A0A939MA36_9BRAD</name>
<evidence type="ECO:0000313" key="3">
    <source>
        <dbReference type="Proteomes" id="UP000664702"/>
    </source>
</evidence>
<evidence type="ECO:0000313" key="1">
    <source>
        <dbReference type="EMBL" id="MBO1865911.1"/>
    </source>
</evidence>
<dbReference type="EMBL" id="CP086136">
    <property type="protein sequence ID" value="UEM09515.1"/>
    <property type="molecule type" value="Genomic_DNA"/>
</dbReference>
<sequence>MTPQLNFHRDTKPIKIPGSYNLYYDPVQTDRELTKMFQMGDDYFDEDSRYTRATRR</sequence>
<proteinExistence type="predicted"/>
<dbReference type="AlphaFoldDB" id="A0A939MA36"/>
<protein>
    <submittedName>
        <fullName evidence="1">Uncharacterized protein</fullName>
    </submittedName>
</protein>
<dbReference type="Proteomes" id="UP000664702">
    <property type="component" value="Chromosome"/>
</dbReference>
<dbReference type="RefSeq" id="WP_014494381.1">
    <property type="nucleotide sequence ID" value="NZ_CP086136.1"/>
</dbReference>
<reference evidence="1" key="1">
    <citation type="submission" date="2021-03" db="EMBL/GenBank/DDBJ databases">
        <title>Whole Genome Sequence of Bradyrhizobium sp. Strain 144S4.</title>
        <authorList>
            <person name="Bromfield E.S.P."/>
            <person name="Cloutier S."/>
        </authorList>
    </citation>
    <scope>NUCLEOTIDE SEQUENCE [LARGE SCALE GENOMIC DNA]</scope>
    <source>
        <strain evidence="1">144S4</strain>
    </source>
</reference>
<organism evidence="1">
    <name type="scientific">Bradyrhizobium barranii subsp. barranii</name>
    <dbReference type="NCBI Taxonomy" id="2823807"/>
    <lineage>
        <taxon>Bacteria</taxon>
        <taxon>Pseudomonadati</taxon>
        <taxon>Pseudomonadota</taxon>
        <taxon>Alphaproteobacteria</taxon>
        <taxon>Hyphomicrobiales</taxon>
        <taxon>Nitrobacteraceae</taxon>
        <taxon>Bradyrhizobium</taxon>
        <taxon>Bradyrhizobium barranii</taxon>
    </lineage>
</organism>
<dbReference type="GeneID" id="64070727"/>